<dbReference type="AlphaFoldDB" id="A0A059EWJ1"/>
<protein>
    <submittedName>
        <fullName evidence="2">Uncharacterized protein</fullName>
    </submittedName>
</protein>
<dbReference type="VEuPathDB" id="MicrosporidiaDB:H312_03366"/>
<dbReference type="Proteomes" id="UP000030655">
    <property type="component" value="Unassembled WGS sequence"/>
</dbReference>
<keyword evidence="3" id="KW-1185">Reference proteome</keyword>
<feature type="compositionally biased region" description="Polar residues" evidence="1">
    <location>
        <begin position="188"/>
        <end position="206"/>
    </location>
</feature>
<dbReference type="OrthoDB" id="10459018at2759"/>
<accession>A0A059EWJ1</accession>
<reference evidence="3" key="1">
    <citation type="submission" date="2013-02" db="EMBL/GenBank/DDBJ databases">
        <authorList>
            <consortium name="The Broad Institute Genome Sequencing Platform"/>
            <person name="Cuomo C."/>
            <person name="Becnel J."/>
            <person name="Sanscrainte N."/>
            <person name="Walker B."/>
            <person name="Young S.K."/>
            <person name="Zeng Q."/>
            <person name="Gargeya S."/>
            <person name="Fitzgerald M."/>
            <person name="Haas B."/>
            <person name="Abouelleil A."/>
            <person name="Alvarado L."/>
            <person name="Arachchi H.M."/>
            <person name="Berlin A.M."/>
            <person name="Chapman S.B."/>
            <person name="Dewar J."/>
            <person name="Goldberg J."/>
            <person name="Griggs A."/>
            <person name="Gujja S."/>
            <person name="Hansen M."/>
            <person name="Howarth C."/>
            <person name="Imamovic A."/>
            <person name="Larimer J."/>
            <person name="McCowan C."/>
            <person name="Murphy C."/>
            <person name="Neiman D."/>
            <person name="Pearson M."/>
            <person name="Priest M."/>
            <person name="Roberts A."/>
            <person name="Saif S."/>
            <person name="Shea T."/>
            <person name="Sisk P."/>
            <person name="Sykes S."/>
            <person name="Wortman J."/>
            <person name="Nusbaum C."/>
            <person name="Birren B."/>
        </authorList>
    </citation>
    <scope>NUCLEOTIDE SEQUENCE [LARGE SCALE GENOMIC DNA]</scope>
    <source>
        <strain evidence="3">PRA339</strain>
    </source>
</reference>
<name>A0A059EWJ1_9MICR</name>
<evidence type="ECO:0000313" key="3">
    <source>
        <dbReference type="Proteomes" id="UP000030655"/>
    </source>
</evidence>
<organism evidence="2 3">
    <name type="scientific">Anncaliia algerae PRA339</name>
    <dbReference type="NCBI Taxonomy" id="1288291"/>
    <lineage>
        <taxon>Eukaryota</taxon>
        <taxon>Fungi</taxon>
        <taxon>Fungi incertae sedis</taxon>
        <taxon>Microsporidia</taxon>
        <taxon>Tubulinosematoidea</taxon>
        <taxon>Tubulinosematidae</taxon>
        <taxon>Anncaliia</taxon>
    </lineage>
</organism>
<gene>
    <name evidence="2" type="ORF">H312_03366</name>
</gene>
<evidence type="ECO:0000313" key="2">
    <source>
        <dbReference type="EMBL" id="KCZ79247.1"/>
    </source>
</evidence>
<feature type="region of interest" description="Disordered" evidence="1">
    <location>
        <begin position="188"/>
        <end position="219"/>
    </location>
</feature>
<evidence type="ECO:0000256" key="1">
    <source>
        <dbReference type="SAM" id="MobiDB-lite"/>
    </source>
</evidence>
<reference evidence="2 3" key="2">
    <citation type="submission" date="2014-03" db="EMBL/GenBank/DDBJ databases">
        <title>The Genome Sequence of Anncaliia algerae insect isolate PRA339.</title>
        <authorList>
            <consortium name="The Broad Institute Genome Sequencing Platform"/>
            <consortium name="The Broad Institute Genome Sequencing Center for Infectious Disease"/>
            <person name="Cuomo C."/>
            <person name="Becnel J."/>
            <person name="Sanscrainte N."/>
            <person name="Walker B."/>
            <person name="Young S.K."/>
            <person name="Zeng Q."/>
            <person name="Gargeya S."/>
            <person name="Fitzgerald M."/>
            <person name="Haas B."/>
            <person name="Abouelleil A."/>
            <person name="Alvarado L."/>
            <person name="Arachchi H.M."/>
            <person name="Berlin A.M."/>
            <person name="Chapman S.B."/>
            <person name="Dewar J."/>
            <person name="Goldberg J."/>
            <person name="Griggs A."/>
            <person name="Gujja S."/>
            <person name="Hansen M."/>
            <person name="Howarth C."/>
            <person name="Imamovic A."/>
            <person name="Larimer J."/>
            <person name="McCowan C."/>
            <person name="Murphy C."/>
            <person name="Neiman D."/>
            <person name="Pearson M."/>
            <person name="Priest M."/>
            <person name="Roberts A."/>
            <person name="Saif S."/>
            <person name="Shea T."/>
            <person name="Sisk P."/>
            <person name="Sykes S."/>
            <person name="Wortman J."/>
            <person name="Nusbaum C."/>
            <person name="Birren B."/>
        </authorList>
    </citation>
    <scope>NUCLEOTIDE SEQUENCE [LARGE SCALE GENOMIC DNA]</scope>
    <source>
        <strain evidence="2 3">PRA339</strain>
    </source>
</reference>
<dbReference type="EMBL" id="KK365317">
    <property type="protein sequence ID" value="KCZ79247.1"/>
    <property type="molecule type" value="Genomic_DNA"/>
</dbReference>
<feature type="compositionally biased region" description="Basic and acidic residues" evidence="1">
    <location>
        <begin position="207"/>
        <end position="219"/>
    </location>
</feature>
<sequence length="657" mass="77262">MVFYYAIPETLINLNHNSSCNHNMNDAQLISPMDPLLELDCIPSNFCKINYCQSCKQYYFYNDIENSTDSYAESKKEIDKLSINISKTKVCDESDVCMKKVSEKNRDFGFKNSNNQEILAPKIIKRANKDIPDTKMNEIKQKDTSLPSLLLSYDQVLKLSTASNSSFNSNSRNSTIFQGKNSKKITGNENFANKDINTSNKITSSDRNTKEKNEVVKSRKQETVDMNNNCPNKNISDIGKLNNKKKKTKDFAPSVLNLKGGNNPPFLTNKFKILDENIKEEFGENENSNTEEETKYFLAEDSSLIVQEIETERKIKGKQKKSMGKKERRKKNTSKLYEDEFLLDEIEKMNRVPQVSQNPLLEKNIGNFYADQREFITYKIKSSQTNYYDSDLQYIKAIIFTKFVELFSDYEENFYIFSKKDRKKIGEEDLDALNKHKKEISYKYEDLLKNDCGSYIFFYESDGIFLNCDFMLLNDFLEEYKSQNDLLNTSNDSKNKFIRRYELTKDRFIVFFFYFFHKLQFRNLNKVFLEEFIFFFFKFKNNKKILNSSKKFIYLLFCKTVNYVVLDVFEKSDSVKKLGGGSPDSFKIFKILMEMLTAYIENQNLTDLNSLNFLNFFKMLIHTNGVDINILRHFLKNEDKIDEVLTLEKRNKLEYFN</sequence>
<proteinExistence type="predicted"/>
<dbReference type="HOGENOM" id="CLU_372960_0_0_1"/>